<dbReference type="PIRSF" id="PIRSF002756">
    <property type="entry name" value="PstS"/>
    <property type="match status" value="1"/>
</dbReference>
<name>A0ABQ0E099_9PORP</name>
<dbReference type="Pfam" id="PF12849">
    <property type="entry name" value="PBP_like_2"/>
    <property type="match status" value="1"/>
</dbReference>
<reference evidence="9 10" key="1">
    <citation type="journal article" date="2025" name="Int. J. Syst. Evol. Microbiol.">
        <title>Desulfovibrio falkowii sp. nov., Porphyromonas miyakawae sp. nov., Mediterraneibacter flintii sp. nov. and Owariibacterium komagatae gen. nov., sp. nov., isolated from human faeces.</title>
        <authorList>
            <person name="Hamaguchi T."/>
            <person name="Ohara M."/>
            <person name="Hisatomi A."/>
            <person name="Sekiguchi K."/>
            <person name="Takeda J.I."/>
            <person name="Ueyama J."/>
            <person name="Ito M."/>
            <person name="Nishiwaki H."/>
            <person name="Ogi T."/>
            <person name="Hirayama M."/>
            <person name="Ohkuma M."/>
            <person name="Sakamoto M."/>
            <person name="Ohno K."/>
        </authorList>
    </citation>
    <scope>NUCLEOTIDE SEQUENCE [LARGE SCALE GENOMIC DNA]</scope>
    <source>
        <strain evidence="9 10">13CB11C</strain>
    </source>
</reference>
<dbReference type="Proteomes" id="UP001628220">
    <property type="component" value="Unassembled WGS sequence"/>
</dbReference>
<accession>A0ABQ0E099</accession>
<comment type="caution">
    <text evidence="9">The sequence shown here is derived from an EMBL/GenBank/DDBJ whole genome shotgun (WGS) entry which is preliminary data.</text>
</comment>
<organism evidence="9 10">
    <name type="scientific">Porphyromonas miyakawae</name>
    <dbReference type="NCBI Taxonomy" id="3137470"/>
    <lineage>
        <taxon>Bacteria</taxon>
        <taxon>Pseudomonadati</taxon>
        <taxon>Bacteroidota</taxon>
        <taxon>Bacteroidia</taxon>
        <taxon>Bacteroidales</taxon>
        <taxon>Porphyromonadaceae</taxon>
        <taxon>Porphyromonas</taxon>
    </lineage>
</organism>
<dbReference type="PANTHER" id="PTHR42996">
    <property type="entry name" value="PHOSPHATE-BINDING PROTEIN PSTS"/>
    <property type="match status" value="1"/>
</dbReference>
<dbReference type="InterPro" id="IPR050962">
    <property type="entry name" value="Phosphate-bind_PstS"/>
</dbReference>
<keyword evidence="10" id="KW-1185">Reference proteome</keyword>
<evidence type="ECO:0000256" key="5">
    <source>
        <dbReference type="ARBA" id="ARBA00022592"/>
    </source>
</evidence>
<dbReference type="InterPro" id="IPR005673">
    <property type="entry name" value="ABC_phos-bd_PstS"/>
</dbReference>
<feature type="chain" id="PRO_5046887585" description="Phosphate-binding protein" evidence="7">
    <location>
        <begin position="18"/>
        <end position="369"/>
    </location>
</feature>
<sequence>MKGIKCSAFCWTAAVLAASLIFGAAFLTSCSGEKKGNVRGLDAAGATFPLPFYNVIFKNYQEQSGVQINYGALGSGGGIRSLNDKVVDFAATDAFLTDDEMAEMPTIVHVPTCMGAVVVAYNLPEIKDLKLTGTIIADIYLGRITRWNDPAIAAVNEGTKLPDKSISPIYRADGSGTTNVFSDYLCKVSEEWAASVGSGKSLKWPVGLAAKGNPGVAGVIKQTDGAIGYIGSEYSFALGVPTAAIQNRAGNFVSPSLEAISAAAAGELPADTRTMITDAEGATAYPISCLTWLILYKEQNYDKRTLERAQATVDFMHWILSDEAQNETINVHFAPIPAKLRENALAALRTITYDGKPIEESGNGDRADQ</sequence>
<keyword evidence="4 6" id="KW-0813">Transport</keyword>
<gene>
    <name evidence="9" type="primary">pstS</name>
    <name evidence="9" type="ORF">Tsumi_02020</name>
</gene>
<dbReference type="EMBL" id="BAAFSF010000001">
    <property type="protein sequence ID" value="GAB1251098.1"/>
    <property type="molecule type" value="Genomic_DNA"/>
</dbReference>
<evidence type="ECO:0000313" key="10">
    <source>
        <dbReference type="Proteomes" id="UP001628220"/>
    </source>
</evidence>
<dbReference type="Gene3D" id="3.40.190.10">
    <property type="entry name" value="Periplasmic binding protein-like II"/>
    <property type="match status" value="2"/>
</dbReference>
<comment type="similarity">
    <text evidence="2 6">Belongs to the PstS family.</text>
</comment>
<evidence type="ECO:0000313" key="9">
    <source>
        <dbReference type="EMBL" id="GAB1251098.1"/>
    </source>
</evidence>
<evidence type="ECO:0000256" key="7">
    <source>
        <dbReference type="SAM" id="SignalP"/>
    </source>
</evidence>
<comment type="subunit">
    <text evidence="3">The complex is composed of two ATP-binding proteins (PstB), two transmembrane proteins (PstC and PstA) and a solute-binding protein (PstS).</text>
</comment>
<proteinExistence type="inferred from homology"/>
<evidence type="ECO:0000256" key="1">
    <source>
        <dbReference type="ARBA" id="ARBA00002841"/>
    </source>
</evidence>
<evidence type="ECO:0000256" key="4">
    <source>
        <dbReference type="ARBA" id="ARBA00022448"/>
    </source>
</evidence>
<dbReference type="RefSeq" id="WP_411914912.1">
    <property type="nucleotide sequence ID" value="NZ_BAAFSF010000001.1"/>
</dbReference>
<dbReference type="PANTHER" id="PTHR42996:SF1">
    <property type="entry name" value="PHOSPHATE-BINDING PROTEIN PSTS"/>
    <property type="match status" value="1"/>
</dbReference>
<comment type="function">
    <text evidence="1">Part of the ABC transporter complex PstSACB involved in phosphate import.</text>
</comment>
<keyword evidence="7" id="KW-0732">Signal</keyword>
<dbReference type="CDD" id="cd13565">
    <property type="entry name" value="PBP2_PstS"/>
    <property type="match status" value="1"/>
</dbReference>
<protein>
    <recommendedName>
        <fullName evidence="6">Phosphate-binding protein</fullName>
    </recommendedName>
</protein>
<evidence type="ECO:0000259" key="8">
    <source>
        <dbReference type="Pfam" id="PF12849"/>
    </source>
</evidence>
<evidence type="ECO:0000256" key="3">
    <source>
        <dbReference type="ARBA" id="ARBA00011529"/>
    </source>
</evidence>
<evidence type="ECO:0000256" key="2">
    <source>
        <dbReference type="ARBA" id="ARBA00008725"/>
    </source>
</evidence>
<feature type="domain" description="PBP" evidence="8">
    <location>
        <begin position="40"/>
        <end position="323"/>
    </location>
</feature>
<dbReference type="NCBIfam" id="TIGR00975">
    <property type="entry name" value="3a0107s03"/>
    <property type="match status" value="1"/>
</dbReference>
<dbReference type="SUPFAM" id="SSF53850">
    <property type="entry name" value="Periplasmic binding protein-like II"/>
    <property type="match status" value="1"/>
</dbReference>
<keyword evidence="5 6" id="KW-0592">Phosphate transport</keyword>
<dbReference type="PROSITE" id="PS51257">
    <property type="entry name" value="PROKAR_LIPOPROTEIN"/>
    <property type="match status" value="1"/>
</dbReference>
<feature type="signal peptide" evidence="7">
    <location>
        <begin position="1"/>
        <end position="17"/>
    </location>
</feature>
<evidence type="ECO:0000256" key="6">
    <source>
        <dbReference type="PIRNR" id="PIRNR002756"/>
    </source>
</evidence>
<dbReference type="InterPro" id="IPR024370">
    <property type="entry name" value="PBP_domain"/>
</dbReference>